<organism evidence="1 2">
    <name type="scientific">Cryptolaemus montrouzieri</name>
    <dbReference type="NCBI Taxonomy" id="559131"/>
    <lineage>
        <taxon>Eukaryota</taxon>
        <taxon>Metazoa</taxon>
        <taxon>Ecdysozoa</taxon>
        <taxon>Arthropoda</taxon>
        <taxon>Hexapoda</taxon>
        <taxon>Insecta</taxon>
        <taxon>Pterygota</taxon>
        <taxon>Neoptera</taxon>
        <taxon>Endopterygota</taxon>
        <taxon>Coleoptera</taxon>
        <taxon>Polyphaga</taxon>
        <taxon>Cucujiformia</taxon>
        <taxon>Coccinelloidea</taxon>
        <taxon>Coccinellidae</taxon>
        <taxon>Scymninae</taxon>
        <taxon>Scymnini</taxon>
        <taxon>Cryptolaemus</taxon>
    </lineage>
</organism>
<gene>
    <name evidence="1" type="ORF">HHI36_006706</name>
</gene>
<comment type="caution">
    <text evidence="1">The sequence shown here is derived from an EMBL/GenBank/DDBJ whole genome shotgun (WGS) entry which is preliminary data.</text>
</comment>
<feature type="non-terminal residue" evidence="1">
    <location>
        <position position="100"/>
    </location>
</feature>
<accession>A0ABD2NXZ3</accession>
<proteinExistence type="predicted"/>
<dbReference type="Proteomes" id="UP001516400">
    <property type="component" value="Unassembled WGS sequence"/>
</dbReference>
<protein>
    <submittedName>
        <fullName evidence="1">Uncharacterized protein</fullName>
    </submittedName>
</protein>
<dbReference type="EMBL" id="JABFTP020000144">
    <property type="protein sequence ID" value="KAL3283567.1"/>
    <property type="molecule type" value="Genomic_DNA"/>
</dbReference>
<evidence type="ECO:0000313" key="2">
    <source>
        <dbReference type="Proteomes" id="UP001516400"/>
    </source>
</evidence>
<evidence type="ECO:0000313" key="1">
    <source>
        <dbReference type="EMBL" id="KAL3283567.1"/>
    </source>
</evidence>
<name>A0ABD2NXZ3_9CUCU</name>
<sequence length="100" mass="11428">MANNFNKYLVYSIADILDSIKPSEHWENVNCYLYLPFDSFRRMSLAELRIFVNSMGDKSSASEILNSKVIKAIFETIAHVVLELINTSLDTGKIPEELKI</sequence>
<dbReference type="AlphaFoldDB" id="A0ABD2NXZ3"/>
<keyword evidence="2" id="KW-1185">Reference proteome</keyword>
<reference evidence="1 2" key="1">
    <citation type="journal article" date="2021" name="BMC Biol.">
        <title>Horizontally acquired antibacterial genes associated with adaptive radiation of ladybird beetles.</title>
        <authorList>
            <person name="Li H.S."/>
            <person name="Tang X.F."/>
            <person name="Huang Y.H."/>
            <person name="Xu Z.Y."/>
            <person name="Chen M.L."/>
            <person name="Du X.Y."/>
            <person name="Qiu B.Y."/>
            <person name="Chen P.T."/>
            <person name="Zhang W."/>
            <person name="Slipinski A."/>
            <person name="Escalona H.E."/>
            <person name="Waterhouse R.M."/>
            <person name="Zwick A."/>
            <person name="Pang H."/>
        </authorList>
    </citation>
    <scope>NUCLEOTIDE SEQUENCE [LARGE SCALE GENOMIC DNA]</scope>
    <source>
        <strain evidence="1">SYSU2018</strain>
    </source>
</reference>